<evidence type="ECO:0000313" key="2">
    <source>
        <dbReference type="Proteomes" id="UP001303760"/>
    </source>
</evidence>
<dbReference type="AlphaFoldDB" id="A0AAN7CB17"/>
<name>A0AAN7CB17_9PEZI</name>
<comment type="caution">
    <text evidence="1">The sequence shown here is derived from an EMBL/GenBank/DDBJ whole genome shotgun (WGS) entry which is preliminary data.</text>
</comment>
<sequence length="53" mass="5465">MSGDRRELHLVRDASTGDAPFLVRILAAGDVSTAIGGVMAATHYGGGLCHFGH</sequence>
<reference evidence="1" key="2">
    <citation type="submission" date="2023-05" db="EMBL/GenBank/DDBJ databases">
        <authorList>
            <consortium name="Lawrence Berkeley National Laboratory"/>
            <person name="Steindorff A."/>
            <person name="Hensen N."/>
            <person name="Bonometti L."/>
            <person name="Westerberg I."/>
            <person name="Brannstrom I.O."/>
            <person name="Guillou S."/>
            <person name="Cros-Aarteil S."/>
            <person name="Calhoun S."/>
            <person name="Haridas S."/>
            <person name="Kuo A."/>
            <person name="Mondo S."/>
            <person name="Pangilinan J."/>
            <person name="Riley R."/>
            <person name="Labutti K."/>
            <person name="Andreopoulos B."/>
            <person name="Lipzen A."/>
            <person name="Chen C."/>
            <person name="Yanf M."/>
            <person name="Daum C."/>
            <person name="Ng V."/>
            <person name="Clum A."/>
            <person name="Ohm R."/>
            <person name="Martin F."/>
            <person name="Silar P."/>
            <person name="Natvig D."/>
            <person name="Lalanne C."/>
            <person name="Gautier V."/>
            <person name="Ament-Velasquez S.L."/>
            <person name="Kruys A."/>
            <person name="Hutchinson M.I."/>
            <person name="Powell A.J."/>
            <person name="Barry K."/>
            <person name="Miller A.N."/>
            <person name="Grigoriev I.V."/>
            <person name="Debuchy R."/>
            <person name="Gladieux P."/>
            <person name="Thoren M.H."/>
            <person name="Johannesson H."/>
        </authorList>
    </citation>
    <scope>NUCLEOTIDE SEQUENCE</scope>
    <source>
        <strain evidence="1">CBS 532.94</strain>
    </source>
</reference>
<gene>
    <name evidence="1" type="ORF">C8A03DRAFT_34318</name>
</gene>
<keyword evidence="2" id="KW-1185">Reference proteome</keyword>
<dbReference type="Proteomes" id="UP001303760">
    <property type="component" value="Unassembled WGS sequence"/>
</dbReference>
<dbReference type="EMBL" id="MU860126">
    <property type="protein sequence ID" value="KAK4237698.1"/>
    <property type="molecule type" value="Genomic_DNA"/>
</dbReference>
<proteinExistence type="predicted"/>
<protein>
    <submittedName>
        <fullName evidence="1">Uncharacterized protein</fullName>
    </submittedName>
</protein>
<accession>A0AAN7CB17</accession>
<evidence type="ECO:0000313" key="1">
    <source>
        <dbReference type="EMBL" id="KAK4237698.1"/>
    </source>
</evidence>
<reference evidence="1" key="1">
    <citation type="journal article" date="2023" name="Mol. Phylogenet. Evol.">
        <title>Genome-scale phylogeny and comparative genomics of the fungal order Sordariales.</title>
        <authorList>
            <person name="Hensen N."/>
            <person name="Bonometti L."/>
            <person name="Westerberg I."/>
            <person name="Brannstrom I.O."/>
            <person name="Guillou S."/>
            <person name="Cros-Aarteil S."/>
            <person name="Calhoun S."/>
            <person name="Haridas S."/>
            <person name="Kuo A."/>
            <person name="Mondo S."/>
            <person name="Pangilinan J."/>
            <person name="Riley R."/>
            <person name="LaButti K."/>
            <person name="Andreopoulos B."/>
            <person name="Lipzen A."/>
            <person name="Chen C."/>
            <person name="Yan M."/>
            <person name="Daum C."/>
            <person name="Ng V."/>
            <person name="Clum A."/>
            <person name="Steindorff A."/>
            <person name="Ohm R.A."/>
            <person name="Martin F."/>
            <person name="Silar P."/>
            <person name="Natvig D.O."/>
            <person name="Lalanne C."/>
            <person name="Gautier V."/>
            <person name="Ament-Velasquez S.L."/>
            <person name="Kruys A."/>
            <person name="Hutchinson M.I."/>
            <person name="Powell A.J."/>
            <person name="Barry K."/>
            <person name="Miller A.N."/>
            <person name="Grigoriev I.V."/>
            <person name="Debuchy R."/>
            <person name="Gladieux P."/>
            <person name="Hiltunen Thoren M."/>
            <person name="Johannesson H."/>
        </authorList>
    </citation>
    <scope>NUCLEOTIDE SEQUENCE</scope>
    <source>
        <strain evidence="1">CBS 532.94</strain>
    </source>
</reference>
<organism evidence="1 2">
    <name type="scientific">Achaetomium macrosporum</name>
    <dbReference type="NCBI Taxonomy" id="79813"/>
    <lineage>
        <taxon>Eukaryota</taxon>
        <taxon>Fungi</taxon>
        <taxon>Dikarya</taxon>
        <taxon>Ascomycota</taxon>
        <taxon>Pezizomycotina</taxon>
        <taxon>Sordariomycetes</taxon>
        <taxon>Sordariomycetidae</taxon>
        <taxon>Sordariales</taxon>
        <taxon>Chaetomiaceae</taxon>
        <taxon>Achaetomium</taxon>
    </lineage>
</organism>